<sequence length="251" mass="27788">MHVGQLADTVSQMQSVGSRSIPFHTILNLKGGGIGTVRLRSSRELPQLGEPQSNLGLAEAEIEPGVDCQVQQPARSVLLPFPNQTVFARRSEIDEDLLKLFKKVEINIPLLQAIKQVPKYAKFLKELCVHKRKKIKGAIKMGGIVSALVKHKDPSIFIVPCTISNRTFIDAMLDLATSINIMLASVYKSLNLGYLKPTRMEIQLANKSVVQPLCILVDVLVQVNELIFPVDFYVLDMEDKPFEEGSALILG</sequence>
<protein>
    <recommendedName>
        <fullName evidence="3">Aspartic peptidase DDI1-type domain-containing protein</fullName>
    </recommendedName>
</protein>
<keyword evidence="2" id="KW-1185">Reference proteome</keyword>
<evidence type="ECO:0008006" key="3">
    <source>
        <dbReference type="Google" id="ProtNLM"/>
    </source>
</evidence>
<gene>
    <name evidence="1" type="ORF">CR513_21446</name>
</gene>
<dbReference type="Gene3D" id="2.40.70.10">
    <property type="entry name" value="Acid Proteases"/>
    <property type="match status" value="1"/>
</dbReference>
<comment type="caution">
    <text evidence="1">The sequence shown here is derived from an EMBL/GenBank/DDBJ whole genome shotgun (WGS) entry which is preliminary data.</text>
</comment>
<proteinExistence type="predicted"/>
<feature type="non-terminal residue" evidence="1">
    <location>
        <position position="1"/>
    </location>
</feature>
<organism evidence="1 2">
    <name type="scientific">Mucuna pruriens</name>
    <name type="common">Velvet bean</name>
    <name type="synonym">Dolichos pruriens</name>
    <dbReference type="NCBI Taxonomy" id="157652"/>
    <lineage>
        <taxon>Eukaryota</taxon>
        <taxon>Viridiplantae</taxon>
        <taxon>Streptophyta</taxon>
        <taxon>Embryophyta</taxon>
        <taxon>Tracheophyta</taxon>
        <taxon>Spermatophyta</taxon>
        <taxon>Magnoliopsida</taxon>
        <taxon>eudicotyledons</taxon>
        <taxon>Gunneridae</taxon>
        <taxon>Pentapetalae</taxon>
        <taxon>rosids</taxon>
        <taxon>fabids</taxon>
        <taxon>Fabales</taxon>
        <taxon>Fabaceae</taxon>
        <taxon>Papilionoideae</taxon>
        <taxon>50 kb inversion clade</taxon>
        <taxon>NPAAA clade</taxon>
        <taxon>indigoferoid/millettioid clade</taxon>
        <taxon>Phaseoleae</taxon>
        <taxon>Mucuna</taxon>
    </lineage>
</organism>
<dbReference type="PANTHER" id="PTHR33067:SF15">
    <property type="entry name" value="RNA-DIRECTED DNA POLYMERASE"/>
    <property type="match status" value="1"/>
</dbReference>
<dbReference type="EMBL" id="QJKJ01004007">
    <property type="protein sequence ID" value="RDX95956.1"/>
    <property type="molecule type" value="Genomic_DNA"/>
</dbReference>
<name>A0A371GZT4_MUCPR</name>
<dbReference type="InterPro" id="IPR021109">
    <property type="entry name" value="Peptidase_aspartic_dom_sf"/>
</dbReference>
<evidence type="ECO:0000313" key="1">
    <source>
        <dbReference type="EMBL" id="RDX95956.1"/>
    </source>
</evidence>
<dbReference type="AlphaFoldDB" id="A0A371GZT4"/>
<dbReference type="CDD" id="cd00303">
    <property type="entry name" value="retropepsin_like"/>
    <property type="match status" value="1"/>
</dbReference>
<dbReference type="Proteomes" id="UP000257109">
    <property type="component" value="Unassembled WGS sequence"/>
</dbReference>
<accession>A0A371GZT4</accession>
<reference evidence="1" key="1">
    <citation type="submission" date="2018-05" db="EMBL/GenBank/DDBJ databases">
        <title>Draft genome of Mucuna pruriens seed.</title>
        <authorList>
            <person name="Nnadi N.E."/>
            <person name="Vos R."/>
            <person name="Hasami M.H."/>
            <person name="Devisetty U.K."/>
            <person name="Aguiy J.C."/>
        </authorList>
    </citation>
    <scope>NUCLEOTIDE SEQUENCE [LARGE SCALE GENOMIC DNA]</scope>
    <source>
        <strain evidence="1">JCA_2017</strain>
    </source>
</reference>
<evidence type="ECO:0000313" key="2">
    <source>
        <dbReference type="Proteomes" id="UP000257109"/>
    </source>
</evidence>
<dbReference type="OrthoDB" id="778454at2759"/>
<dbReference type="PANTHER" id="PTHR33067">
    <property type="entry name" value="RNA-DIRECTED DNA POLYMERASE-RELATED"/>
    <property type="match status" value="1"/>
</dbReference>